<dbReference type="InterPro" id="IPR036412">
    <property type="entry name" value="HAD-like_sf"/>
</dbReference>
<dbReference type="GO" id="GO:0005829">
    <property type="term" value="C:cytosol"/>
    <property type="evidence" value="ECO:0007669"/>
    <property type="project" value="TreeGrafter"/>
</dbReference>
<name>A0A1F6UQ40_9BACT</name>
<dbReference type="SUPFAM" id="SSF56784">
    <property type="entry name" value="HAD-like"/>
    <property type="match status" value="1"/>
</dbReference>
<dbReference type="EMBL" id="MFTI01000032">
    <property type="protein sequence ID" value="OGI59510.1"/>
    <property type="molecule type" value="Genomic_DNA"/>
</dbReference>
<evidence type="ECO:0000313" key="2">
    <source>
        <dbReference type="Proteomes" id="UP000177869"/>
    </source>
</evidence>
<protein>
    <recommendedName>
        <fullName evidence="3">Sucrose phosphatase-like domain-containing protein</fullName>
    </recommendedName>
</protein>
<proteinExistence type="predicted"/>
<dbReference type="PANTHER" id="PTHR10000:SF8">
    <property type="entry name" value="HAD SUPERFAMILY HYDROLASE-LIKE, TYPE 3"/>
    <property type="match status" value="1"/>
</dbReference>
<dbReference type="InterPro" id="IPR023214">
    <property type="entry name" value="HAD_sf"/>
</dbReference>
<dbReference type="NCBIfam" id="TIGR01484">
    <property type="entry name" value="HAD-SF-IIB"/>
    <property type="match status" value="1"/>
</dbReference>
<dbReference type="Gene3D" id="3.90.1070.10">
    <property type="match status" value="1"/>
</dbReference>
<reference evidence="1 2" key="1">
    <citation type="journal article" date="2016" name="Nat. Commun.">
        <title>Thousands of microbial genomes shed light on interconnected biogeochemical processes in an aquifer system.</title>
        <authorList>
            <person name="Anantharaman K."/>
            <person name="Brown C.T."/>
            <person name="Hug L.A."/>
            <person name="Sharon I."/>
            <person name="Castelle C.J."/>
            <person name="Probst A.J."/>
            <person name="Thomas B.C."/>
            <person name="Singh A."/>
            <person name="Wilkins M.J."/>
            <person name="Karaoz U."/>
            <person name="Brodie E.L."/>
            <person name="Williams K.H."/>
            <person name="Hubbard S.S."/>
            <person name="Banfield J.F."/>
        </authorList>
    </citation>
    <scope>NUCLEOTIDE SEQUENCE [LARGE SCALE GENOMIC DNA]</scope>
</reference>
<dbReference type="Proteomes" id="UP000177869">
    <property type="component" value="Unassembled WGS sequence"/>
</dbReference>
<evidence type="ECO:0000313" key="1">
    <source>
        <dbReference type="EMBL" id="OGI59510.1"/>
    </source>
</evidence>
<dbReference type="GO" id="GO:0016791">
    <property type="term" value="F:phosphatase activity"/>
    <property type="evidence" value="ECO:0007669"/>
    <property type="project" value="TreeGrafter"/>
</dbReference>
<dbReference type="PANTHER" id="PTHR10000">
    <property type="entry name" value="PHOSPHOSERINE PHOSPHATASE"/>
    <property type="match status" value="1"/>
</dbReference>
<gene>
    <name evidence="1" type="ORF">A2814_03185</name>
</gene>
<comment type="caution">
    <text evidence="1">The sequence shown here is derived from an EMBL/GenBank/DDBJ whole genome shotgun (WGS) entry which is preliminary data.</text>
</comment>
<dbReference type="InterPro" id="IPR006379">
    <property type="entry name" value="HAD-SF_hydro_IIB"/>
</dbReference>
<sequence>MEEGNKEKEKMKPLDKISKAKLSQIKMIVFDVDGVLVPRGTKIKQRGNTLTFQTKVINKKQISQIQELHRKGFLVNISSGRGLYMLQEMFREVLPFVSLTYENGSATWYKGEIHQHINSFKYLQNVFPKLKKIVNKNIKGFEPKEFIITIHCKKRIKEIEKIVKKEKGLYTIWNGEAYDIGIKKYQTKALGLRRAMKILKLKKNNVMALGDNYNDSELLKESGMPISADKTKVQGKFYVPLESKFLPADILMQKILS</sequence>
<evidence type="ECO:0008006" key="3">
    <source>
        <dbReference type="Google" id="ProtNLM"/>
    </source>
</evidence>
<dbReference type="AlphaFoldDB" id="A0A1F6UQ40"/>
<accession>A0A1F6UQ40</accession>
<organism evidence="1 2">
    <name type="scientific">Candidatus Nomurabacteria bacterium RIFCSPHIGHO2_01_FULL_38_19</name>
    <dbReference type="NCBI Taxonomy" id="1801732"/>
    <lineage>
        <taxon>Bacteria</taxon>
        <taxon>Candidatus Nomuraibacteriota</taxon>
    </lineage>
</organism>
<dbReference type="GO" id="GO:0000287">
    <property type="term" value="F:magnesium ion binding"/>
    <property type="evidence" value="ECO:0007669"/>
    <property type="project" value="TreeGrafter"/>
</dbReference>
<dbReference type="Pfam" id="PF08282">
    <property type="entry name" value="Hydrolase_3"/>
    <property type="match status" value="1"/>
</dbReference>
<dbReference type="Gene3D" id="3.40.50.1000">
    <property type="entry name" value="HAD superfamily/HAD-like"/>
    <property type="match status" value="1"/>
</dbReference>
<dbReference type="STRING" id="1801732.A2814_03185"/>